<dbReference type="PANTHER" id="PTHR35317">
    <property type="entry name" value="OS04G0629600 PROTEIN"/>
    <property type="match status" value="1"/>
</dbReference>
<reference evidence="3" key="2">
    <citation type="submission" date="2022-01" db="EMBL/GenBank/DDBJ databases">
        <authorList>
            <person name="Yamashiro T."/>
            <person name="Shiraishi A."/>
            <person name="Satake H."/>
            <person name="Nakayama K."/>
        </authorList>
    </citation>
    <scope>NUCLEOTIDE SEQUENCE</scope>
</reference>
<evidence type="ECO:0000256" key="1">
    <source>
        <dbReference type="SAM" id="MobiDB-lite"/>
    </source>
</evidence>
<dbReference type="Pfam" id="PF14223">
    <property type="entry name" value="Retrotran_gag_2"/>
    <property type="match status" value="1"/>
</dbReference>
<dbReference type="Pfam" id="PF07727">
    <property type="entry name" value="RVT_2"/>
    <property type="match status" value="1"/>
</dbReference>
<dbReference type="PANTHER" id="PTHR35317:SF23">
    <property type="entry name" value="OS04G0629600 PROTEIN"/>
    <property type="match status" value="1"/>
</dbReference>
<gene>
    <name evidence="3" type="ORF">Tco_1068288</name>
</gene>
<evidence type="ECO:0000313" key="3">
    <source>
        <dbReference type="EMBL" id="GJT86571.1"/>
    </source>
</evidence>
<evidence type="ECO:0000259" key="2">
    <source>
        <dbReference type="Pfam" id="PF07727"/>
    </source>
</evidence>
<proteinExistence type="predicted"/>
<accession>A0ABQ5HFH1</accession>
<reference evidence="3" key="1">
    <citation type="journal article" date="2022" name="Int. J. Mol. Sci.">
        <title>Draft Genome of Tanacetum Coccineum: Genomic Comparison of Closely Related Tanacetum-Family Plants.</title>
        <authorList>
            <person name="Yamashiro T."/>
            <person name="Shiraishi A."/>
            <person name="Nakayama K."/>
            <person name="Satake H."/>
        </authorList>
    </citation>
    <scope>NUCLEOTIDE SEQUENCE</scope>
</reference>
<feature type="region of interest" description="Disordered" evidence="1">
    <location>
        <begin position="1"/>
        <end position="24"/>
    </location>
</feature>
<protein>
    <submittedName>
        <fullName evidence="3">Ribonuclease H-like domain-containing protein</fullName>
    </submittedName>
</protein>
<dbReference type="EMBL" id="BQNB010019559">
    <property type="protein sequence ID" value="GJT86571.1"/>
    <property type="molecule type" value="Genomic_DNA"/>
</dbReference>
<keyword evidence="4" id="KW-1185">Reference proteome</keyword>
<feature type="compositionally biased region" description="Pro residues" evidence="1">
    <location>
        <begin position="8"/>
        <end position="17"/>
    </location>
</feature>
<name>A0ABQ5HFH1_9ASTR</name>
<dbReference type="Proteomes" id="UP001151760">
    <property type="component" value="Unassembled WGS sequence"/>
</dbReference>
<dbReference type="InterPro" id="IPR013103">
    <property type="entry name" value="RVT_2"/>
</dbReference>
<comment type="caution">
    <text evidence="3">The sequence shown here is derived from an EMBL/GenBank/DDBJ whole genome shotgun (WGS) entry which is preliminary data.</text>
</comment>
<feature type="domain" description="Reverse transcriptase Ty1/copia-type" evidence="2">
    <location>
        <begin position="491"/>
        <end position="600"/>
    </location>
</feature>
<evidence type="ECO:0000313" key="4">
    <source>
        <dbReference type="Proteomes" id="UP001151760"/>
    </source>
</evidence>
<sequence length="688" mass="78320">MSRSQDEIPPPPPPPSQTPTQQTPHIVSTIKLPILKKGEYDIWAMKMEHYLAHTDYPIWEVIQNGNGPVSITTDTQGQIKVLPPRTAEEILARERERKARTTLLMALPEDHLAKFHKMTDAKEMWEAIKSRFGGNDESKKMQKYILKHQFEGFSVSNSEGLHKGFDRFQSLLSQLEIHGAGVSTKDANQKFLRSLPSAWSQVSLIMRTKPGVDSLSFDDLYNNLRVFENDFKGSTTSSSSTQNVAFFSENTNSTNDVSTAYCVSNPSGHNSQYEQTSSYSLLANQSSCPQLDHEDLEQLDEFDLEEMDLKWQVAMISMRMKKFYKKTESAEQREIKIVRGEMLGTLEIRMGEDLTSHSEDEEDNYALMACSSSSLDTEMSTRDKAGLRHRKQKKDLVKIRYIEATTVESNKSAYEVGYVNFKNLNKLVKGNLVRGLPSKIFQIDHSCVACQKGKQHKASWKGPTWLFDLDDLTDSINYQPVRSENQANKHADLPYEKKAIGTKWVYKNKKDERGVVVRNKARLVAQGHRQEEGIDYDEVFAPVARIEAIRIFLAFASLGFIVINGVKSAFLYGKIDEEVYVSQPQGFIDPKYPKKVYKVEPVQPIETRKPLSRMRKLVGSWDVHPFIDPIIWSLMYLTASRPDIMFAVSKGKTQNCLWYPKVSSFDLEAYSDSDYARANLDRKSTTGG</sequence>
<organism evidence="3 4">
    <name type="scientific">Tanacetum coccineum</name>
    <dbReference type="NCBI Taxonomy" id="301880"/>
    <lineage>
        <taxon>Eukaryota</taxon>
        <taxon>Viridiplantae</taxon>
        <taxon>Streptophyta</taxon>
        <taxon>Embryophyta</taxon>
        <taxon>Tracheophyta</taxon>
        <taxon>Spermatophyta</taxon>
        <taxon>Magnoliopsida</taxon>
        <taxon>eudicotyledons</taxon>
        <taxon>Gunneridae</taxon>
        <taxon>Pentapetalae</taxon>
        <taxon>asterids</taxon>
        <taxon>campanulids</taxon>
        <taxon>Asterales</taxon>
        <taxon>Asteraceae</taxon>
        <taxon>Asteroideae</taxon>
        <taxon>Anthemideae</taxon>
        <taxon>Anthemidinae</taxon>
        <taxon>Tanacetum</taxon>
    </lineage>
</organism>